<dbReference type="Pfam" id="PF03668">
    <property type="entry name" value="RapZ-like_N"/>
    <property type="match status" value="1"/>
</dbReference>
<evidence type="ECO:0000256" key="1">
    <source>
        <dbReference type="ARBA" id="ARBA00022741"/>
    </source>
</evidence>
<keyword evidence="8" id="KW-1185">Reference proteome</keyword>
<feature type="binding site" evidence="4">
    <location>
        <begin position="8"/>
        <end position="15"/>
    </location>
    <ligand>
        <name>ATP</name>
        <dbReference type="ChEBI" id="CHEBI:30616"/>
    </ligand>
</feature>
<dbReference type="NCBIfam" id="NF003828">
    <property type="entry name" value="PRK05416.1"/>
    <property type="match status" value="1"/>
</dbReference>
<dbReference type="InterPro" id="IPR053931">
    <property type="entry name" value="RapZ_C"/>
</dbReference>
<evidence type="ECO:0000259" key="6">
    <source>
        <dbReference type="Pfam" id="PF22740"/>
    </source>
</evidence>
<dbReference type="InterPro" id="IPR027417">
    <property type="entry name" value="P-loop_NTPase"/>
</dbReference>
<dbReference type="PIRSF" id="PIRSF005052">
    <property type="entry name" value="P-loopkin"/>
    <property type="match status" value="1"/>
</dbReference>
<feature type="domain" description="RapZ-like N-terminal" evidence="5">
    <location>
        <begin position="1"/>
        <end position="155"/>
    </location>
</feature>
<dbReference type="EMBL" id="FUYH01000029">
    <property type="protein sequence ID" value="SKA98458.1"/>
    <property type="molecule type" value="Genomic_DNA"/>
</dbReference>
<keyword evidence="2 4" id="KW-0067">ATP-binding</keyword>
<dbReference type="SUPFAM" id="SSF52540">
    <property type="entry name" value="P-loop containing nucleoside triphosphate hydrolases"/>
    <property type="match status" value="1"/>
</dbReference>
<sequence length="291" mass="33377">MRFVIVTGLSGAGKTQTIRCLEDFQYFCIDNLPPALIPKLSELCYASGDKIDKVAIVVDIRGGGFFDELFQSLKTIENMGYKYEILFLDASDNVLVKRYKETRRNHPLANDGNIIDAIEEERERLKEVKKKAHHIIDTSNLSTRQLREELKKIFISGEKFESLVITVESFGFKYGMPIDADLVFDVRFLPNPYYIEELKPFSGNDVPVRDYVLKWNETQEFLIRVSDLLEFLIPYYIKEGKSRLVIAVGCTGGRHRSVTIANLIYENLKRNGHSALITHRDLTNDTLGDVR</sequence>
<dbReference type="STRING" id="1147123.SAMN05443428_12911"/>
<dbReference type="AlphaFoldDB" id="A0A1T4YAA3"/>
<dbReference type="RefSeq" id="WP_078697560.1">
    <property type="nucleotide sequence ID" value="NZ_FUYH01000029.1"/>
</dbReference>
<dbReference type="InterPro" id="IPR005337">
    <property type="entry name" value="RapZ-like"/>
</dbReference>
<dbReference type="Pfam" id="PF22740">
    <property type="entry name" value="PapZ_C"/>
    <property type="match status" value="1"/>
</dbReference>
<dbReference type="GO" id="GO:0005524">
    <property type="term" value="F:ATP binding"/>
    <property type="evidence" value="ECO:0007669"/>
    <property type="project" value="UniProtKB-UniRule"/>
</dbReference>
<protein>
    <submittedName>
        <fullName evidence="7">UPF0042 nucleotide-binding protein</fullName>
    </submittedName>
</protein>
<reference evidence="8" key="1">
    <citation type="submission" date="2017-02" db="EMBL/GenBank/DDBJ databases">
        <authorList>
            <person name="Varghese N."/>
            <person name="Submissions S."/>
        </authorList>
    </citation>
    <scope>NUCLEOTIDE SEQUENCE [LARGE SCALE GENOMIC DNA]</scope>
    <source>
        <strain evidence="8">USBA 833</strain>
    </source>
</reference>
<dbReference type="InterPro" id="IPR053930">
    <property type="entry name" value="RapZ-like_N"/>
</dbReference>
<evidence type="ECO:0000256" key="4">
    <source>
        <dbReference type="HAMAP-Rule" id="MF_00636"/>
    </source>
</evidence>
<evidence type="ECO:0000313" key="7">
    <source>
        <dbReference type="EMBL" id="SKA98458.1"/>
    </source>
</evidence>
<feature type="binding site" evidence="4">
    <location>
        <begin position="59"/>
        <end position="62"/>
    </location>
    <ligand>
        <name>GTP</name>
        <dbReference type="ChEBI" id="CHEBI:37565"/>
    </ligand>
</feature>
<feature type="domain" description="RapZ C-terminal" evidence="6">
    <location>
        <begin position="164"/>
        <end position="282"/>
    </location>
</feature>
<evidence type="ECO:0000313" key="8">
    <source>
        <dbReference type="Proteomes" id="UP000190105"/>
    </source>
</evidence>
<keyword evidence="3 4" id="KW-0342">GTP-binding</keyword>
<evidence type="ECO:0000256" key="3">
    <source>
        <dbReference type="ARBA" id="ARBA00023134"/>
    </source>
</evidence>
<dbReference type="OrthoDB" id="9784461at2"/>
<evidence type="ECO:0000259" key="5">
    <source>
        <dbReference type="Pfam" id="PF03668"/>
    </source>
</evidence>
<name>A0A1T4YAA3_9CLOT</name>
<dbReference type="Gene3D" id="3.40.50.300">
    <property type="entry name" value="P-loop containing nucleotide triphosphate hydrolases"/>
    <property type="match status" value="1"/>
</dbReference>
<evidence type="ECO:0000256" key="2">
    <source>
        <dbReference type="ARBA" id="ARBA00022840"/>
    </source>
</evidence>
<dbReference type="Proteomes" id="UP000190105">
    <property type="component" value="Unassembled WGS sequence"/>
</dbReference>
<organism evidence="7 8">
    <name type="scientific">Caloramator quimbayensis</name>
    <dbReference type="NCBI Taxonomy" id="1147123"/>
    <lineage>
        <taxon>Bacteria</taxon>
        <taxon>Bacillati</taxon>
        <taxon>Bacillota</taxon>
        <taxon>Clostridia</taxon>
        <taxon>Eubacteriales</taxon>
        <taxon>Clostridiaceae</taxon>
        <taxon>Caloramator</taxon>
    </lineage>
</organism>
<keyword evidence="1 4" id="KW-0547">Nucleotide-binding</keyword>
<dbReference type="PANTHER" id="PTHR30448:SF0">
    <property type="entry name" value="RNASE ADAPTER PROTEIN RAPZ"/>
    <property type="match status" value="1"/>
</dbReference>
<dbReference type="HAMAP" id="MF_00636">
    <property type="entry name" value="RapZ_like"/>
    <property type="match status" value="1"/>
</dbReference>
<gene>
    <name evidence="7" type="ORF">SAMN05443428_12911</name>
</gene>
<accession>A0A1T4YAA3</accession>
<dbReference type="PANTHER" id="PTHR30448">
    <property type="entry name" value="RNASE ADAPTER PROTEIN RAPZ"/>
    <property type="match status" value="1"/>
</dbReference>
<dbReference type="GO" id="GO:0005525">
    <property type="term" value="F:GTP binding"/>
    <property type="evidence" value="ECO:0007669"/>
    <property type="project" value="UniProtKB-UniRule"/>
</dbReference>
<proteinExistence type="inferred from homology"/>